<comment type="catalytic activity">
    <reaction evidence="5">
        <text>L-glutaminyl-[protein] + H2O = L-glutamyl-[protein] + NH4(+)</text>
        <dbReference type="Rhea" id="RHEA:16441"/>
        <dbReference type="Rhea" id="RHEA-COMP:10207"/>
        <dbReference type="Rhea" id="RHEA-COMP:10208"/>
        <dbReference type="ChEBI" id="CHEBI:15377"/>
        <dbReference type="ChEBI" id="CHEBI:28938"/>
        <dbReference type="ChEBI" id="CHEBI:29973"/>
        <dbReference type="ChEBI" id="CHEBI:30011"/>
        <dbReference type="EC" id="3.5.1.44"/>
    </reaction>
</comment>
<feature type="domain" description="Response regulatory" evidence="8">
    <location>
        <begin position="5"/>
        <end position="122"/>
    </location>
</feature>
<dbReference type="SMART" id="SM00448">
    <property type="entry name" value="REC"/>
    <property type="match status" value="1"/>
</dbReference>
<dbReference type="CDD" id="cd17541">
    <property type="entry name" value="REC_CheB-like"/>
    <property type="match status" value="1"/>
</dbReference>
<evidence type="ECO:0000256" key="3">
    <source>
        <dbReference type="ARBA" id="ARBA00022801"/>
    </source>
</evidence>
<dbReference type="Proteomes" id="UP000243469">
    <property type="component" value="Unassembled WGS sequence"/>
</dbReference>
<feature type="active site" evidence="5 6">
    <location>
        <position position="195"/>
    </location>
</feature>
<dbReference type="GO" id="GO:0008984">
    <property type="term" value="F:protein-glutamate methylesterase activity"/>
    <property type="evidence" value="ECO:0007669"/>
    <property type="project" value="UniProtKB-UniRule"/>
</dbReference>
<dbReference type="SUPFAM" id="SSF52172">
    <property type="entry name" value="CheY-like"/>
    <property type="match status" value="1"/>
</dbReference>
<accession>A0A2G6JSE9</accession>
<dbReference type="CDD" id="cd16432">
    <property type="entry name" value="CheB_Rec"/>
    <property type="match status" value="1"/>
</dbReference>
<dbReference type="InterPro" id="IPR001789">
    <property type="entry name" value="Sig_transdc_resp-reg_receiver"/>
</dbReference>
<evidence type="ECO:0000313" key="11">
    <source>
        <dbReference type="Proteomes" id="UP000243469"/>
    </source>
</evidence>
<dbReference type="SUPFAM" id="SSF52738">
    <property type="entry name" value="Methylesterase CheB, C-terminal domain"/>
    <property type="match status" value="1"/>
</dbReference>
<reference evidence="10 11" key="1">
    <citation type="submission" date="2017-10" db="EMBL/GenBank/DDBJ databases">
        <title>Novel microbial diversity and functional potential in the marine mammal oral microbiome.</title>
        <authorList>
            <person name="Dudek N.K."/>
            <person name="Sun C.L."/>
            <person name="Burstein D."/>
            <person name="Kantor R.S."/>
            <person name="Aliaga Goltsman D.S."/>
            <person name="Bik E.M."/>
            <person name="Thomas B.C."/>
            <person name="Banfield J.F."/>
            <person name="Relman D.A."/>
        </authorList>
    </citation>
    <scope>NUCLEOTIDE SEQUENCE [LARGE SCALE GENOMIC DNA]</scope>
    <source>
        <strain evidence="10">DOLJORAL78_47_21</strain>
    </source>
</reference>
<comment type="catalytic activity">
    <reaction evidence="4 5">
        <text>[protein]-L-glutamate 5-O-methyl ester + H2O = L-glutamyl-[protein] + methanol + H(+)</text>
        <dbReference type="Rhea" id="RHEA:23236"/>
        <dbReference type="Rhea" id="RHEA-COMP:10208"/>
        <dbReference type="Rhea" id="RHEA-COMP:10311"/>
        <dbReference type="ChEBI" id="CHEBI:15377"/>
        <dbReference type="ChEBI" id="CHEBI:15378"/>
        <dbReference type="ChEBI" id="CHEBI:17790"/>
        <dbReference type="ChEBI" id="CHEBI:29973"/>
        <dbReference type="ChEBI" id="CHEBI:82795"/>
        <dbReference type="EC" id="3.1.1.61"/>
    </reaction>
</comment>
<evidence type="ECO:0000256" key="7">
    <source>
        <dbReference type="PROSITE-ProRule" id="PRU00169"/>
    </source>
</evidence>
<keyword evidence="2 5" id="KW-0145">Chemotaxis</keyword>
<dbReference type="InterPro" id="IPR011006">
    <property type="entry name" value="CheY-like_superfamily"/>
</dbReference>
<dbReference type="GO" id="GO:0000156">
    <property type="term" value="F:phosphorelay response regulator activity"/>
    <property type="evidence" value="ECO:0007669"/>
    <property type="project" value="InterPro"/>
</dbReference>
<feature type="active site" evidence="5 6">
    <location>
        <position position="291"/>
    </location>
</feature>
<dbReference type="InterPro" id="IPR035909">
    <property type="entry name" value="CheB_C"/>
</dbReference>
<dbReference type="GO" id="GO:0005737">
    <property type="term" value="C:cytoplasm"/>
    <property type="evidence" value="ECO:0007669"/>
    <property type="project" value="UniProtKB-SubCell"/>
</dbReference>
<protein>
    <recommendedName>
        <fullName evidence="5">Protein-glutamate methylesterase/protein-glutamine glutaminase</fullName>
        <ecNumber evidence="5">3.1.1.61</ecNumber>
        <ecNumber evidence="5">3.5.1.44</ecNumber>
    </recommendedName>
</protein>
<dbReference type="PROSITE" id="PS50110">
    <property type="entry name" value="RESPONSE_REGULATORY"/>
    <property type="match status" value="1"/>
</dbReference>
<evidence type="ECO:0000256" key="2">
    <source>
        <dbReference type="ARBA" id="ARBA00022500"/>
    </source>
</evidence>
<keyword evidence="1 5" id="KW-0963">Cytoplasm</keyword>
<evidence type="ECO:0000256" key="5">
    <source>
        <dbReference type="HAMAP-Rule" id="MF_00099"/>
    </source>
</evidence>
<comment type="caution">
    <text evidence="10">The sequence shown here is derived from an EMBL/GenBank/DDBJ whole genome shotgun (WGS) entry which is preliminary data.</text>
</comment>
<comment type="subcellular location">
    <subcellularLocation>
        <location evidence="5">Cytoplasm</location>
    </subcellularLocation>
</comment>
<evidence type="ECO:0000313" key="10">
    <source>
        <dbReference type="EMBL" id="PIE25532.1"/>
    </source>
</evidence>
<comment type="PTM">
    <text evidence="5">Phosphorylated by CheA. Phosphorylation of the N-terminal regulatory domain activates the methylesterase activity.</text>
</comment>
<dbReference type="PIRSF" id="PIRSF000876">
    <property type="entry name" value="RR_chemtxs_CheB"/>
    <property type="match status" value="1"/>
</dbReference>
<feature type="domain" description="CheB-type methylesterase" evidence="9">
    <location>
        <begin position="157"/>
        <end position="348"/>
    </location>
</feature>
<gene>
    <name evidence="5" type="primary">cheB</name>
    <name evidence="10" type="ORF">CSA60_00155</name>
</gene>
<dbReference type="PANTHER" id="PTHR42872">
    <property type="entry name" value="PROTEIN-GLUTAMATE METHYLESTERASE/PROTEIN-GLUTAMINE GLUTAMINASE"/>
    <property type="match status" value="1"/>
</dbReference>
<evidence type="ECO:0000259" key="9">
    <source>
        <dbReference type="PROSITE" id="PS50122"/>
    </source>
</evidence>
<dbReference type="EC" id="3.1.1.61" evidence="5"/>
<organism evidence="10 11">
    <name type="scientific">Neptuniibacter caesariensis</name>
    <dbReference type="NCBI Taxonomy" id="207954"/>
    <lineage>
        <taxon>Bacteria</taxon>
        <taxon>Pseudomonadati</taxon>
        <taxon>Pseudomonadota</taxon>
        <taxon>Gammaproteobacteria</taxon>
        <taxon>Oceanospirillales</taxon>
        <taxon>Oceanospirillaceae</taxon>
        <taxon>Neptuniibacter</taxon>
    </lineage>
</organism>
<sequence>MDKIQVLIVDDSAVVRSVLTGLLSAEPDIEVVGAAVDPYDARKKIKQLRPDVLTLDIEMPKMDGITFLKNLMKLNPMPVVMLSSLTQDGADATLQALEFGAVDYIAKPTATDSDVALKLFQRELVSKIQMAAESAKKLKFMRSSGKQEKVTVQLDNIKLDNQIVAIGSSAGGTEALHKVIQQLPEVMPPIIVTQHIPASFSERFASRLNRSSVLKVVEAKNDDVLRPGYVYLAPGDSHLTIQQSGCEYVCRLDTGDKVNRHKPSVEVMFDSLLPLTPLNVTGVMLTGMGEDGAQAMKRLLDAGAFNIVQDEATSLVWGMPGAAVKAGAASEIVPLHKIAQRIVGHLSE</sequence>
<evidence type="ECO:0000256" key="6">
    <source>
        <dbReference type="PROSITE-ProRule" id="PRU00050"/>
    </source>
</evidence>
<feature type="modified residue" description="4-aspartylphosphate" evidence="5 7">
    <location>
        <position position="56"/>
    </location>
</feature>
<dbReference type="STRING" id="207954.MED92_13798"/>
<comment type="function">
    <text evidence="5">Involved in chemotaxis. Part of a chemotaxis signal transduction system that modulates chemotaxis in response to various stimuli. Catalyzes the demethylation of specific methylglutamate residues introduced into the chemoreceptors (methyl-accepting chemotaxis proteins or MCP) by CheR. Also mediates the irreversible deamidation of specific glutamine residues to glutamic acid.</text>
</comment>
<comment type="similarity">
    <text evidence="5">Belongs to the CheB family.</text>
</comment>
<dbReference type="EMBL" id="PDSH01000003">
    <property type="protein sequence ID" value="PIE25532.1"/>
    <property type="molecule type" value="Genomic_DNA"/>
</dbReference>
<evidence type="ECO:0000259" key="8">
    <source>
        <dbReference type="PROSITE" id="PS50110"/>
    </source>
</evidence>
<dbReference type="AlphaFoldDB" id="A0A2G6JSE9"/>
<dbReference type="Gene3D" id="3.40.50.2300">
    <property type="match status" value="1"/>
</dbReference>
<dbReference type="Pfam" id="PF00072">
    <property type="entry name" value="Response_reg"/>
    <property type="match status" value="1"/>
</dbReference>
<dbReference type="InterPro" id="IPR000673">
    <property type="entry name" value="Sig_transdc_resp-reg_Me-estase"/>
</dbReference>
<dbReference type="Pfam" id="PF01339">
    <property type="entry name" value="CheB_methylest"/>
    <property type="match status" value="1"/>
</dbReference>
<keyword evidence="3 5" id="KW-0378">Hydrolase</keyword>
<keyword evidence="5 7" id="KW-0597">Phosphoprotein</keyword>
<dbReference type="HAMAP" id="MF_00099">
    <property type="entry name" value="CheB_chemtxs"/>
    <property type="match status" value="1"/>
</dbReference>
<dbReference type="GO" id="GO:0050568">
    <property type="term" value="F:protein-glutamine glutaminase activity"/>
    <property type="evidence" value="ECO:0007669"/>
    <property type="project" value="UniProtKB-UniRule"/>
</dbReference>
<dbReference type="PANTHER" id="PTHR42872:SF6">
    <property type="entry name" value="PROTEIN-GLUTAMATE METHYLESTERASE_PROTEIN-GLUTAMINE GLUTAMINASE"/>
    <property type="match status" value="1"/>
</dbReference>
<dbReference type="GO" id="GO:0006935">
    <property type="term" value="P:chemotaxis"/>
    <property type="evidence" value="ECO:0007669"/>
    <property type="project" value="UniProtKB-UniRule"/>
</dbReference>
<dbReference type="EC" id="3.5.1.44" evidence="5"/>
<dbReference type="NCBIfam" id="NF009206">
    <property type="entry name" value="PRK12555.1"/>
    <property type="match status" value="1"/>
</dbReference>
<proteinExistence type="inferred from homology"/>
<dbReference type="Gene3D" id="3.40.50.180">
    <property type="entry name" value="Methylesterase CheB, C-terminal domain"/>
    <property type="match status" value="1"/>
</dbReference>
<evidence type="ECO:0000256" key="1">
    <source>
        <dbReference type="ARBA" id="ARBA00022490"/>
    </source>
</evidence>
<dbReference type="NCBIfam" id="NF001965">
    <property type="entry name" value="PRK00742.1"/>
    <property type="match status" value="1"/>
</dbReference>
<comment type="domain">
    <text evidence="5">Contains a C-terminal catalytic domain, and an N-terminal region which modulates catalytic activity.</text>
</comment>
<feature type="active site" evidence="5 6">
    <location>
        <position position="169"/>
    </location>
</feature>
<dbReference type="PROSITE" id="PS50122">
    <property type="entry name" value="CHEB"/>
    <property type="match status" value="1"/>
</dbReference>
<dbReference type="InterPro" id="IPR008248">
    <property type="entry name" value="CheB-like"/>
</dbReference>
<evidence type="ECO:0000256" key="4">
    <source>
        <dbReference type="ARBA" id="ARBA00048267"/>
    </source>
</evidence>
<name>A0A2G6JSE9_NEPCE</name>